<dbReference type="Pfam" id="PF13185">
    <property type="entry name" value="GAF_2"/>
    <property type="match status" value="1"/>
</dbReference>
<evidence type="ECO:0000256" key="13">
    <source>
        <dbReference type="SAM" id="MobiDB-lite"/>
    </source>
</evidence>
<dbReference type="InterPro" id="IPR001932">
    <property type="entry name" value="PPM-type_phosphatase-like_dom"/>
</dbReference>
<evidence type="ECO:0000256" key="6">
    <source>
        <dbReference type="ARBA" id="ARBA00022741"/>
    </source>
</evidence>
<dbReference type="Pfam" id="PF07228">
    <property type="entry name" value="SpoIIE"/>
    <property type="match status" value="1"/>
</dbReference>
<evidence type="ECO:0000256" key="2">
    <source>
        <dbReference type="ARBA" id="ARBA00022475"/>
    </source>
</evidence>
<dbReference type="SMART" id="SM00065">
    <property type="entry name" value="GAF"/>
    <property type="match status" value="1"/>
</dbReference>
<keyword evidence="18" id="KW-1185">Reference proteome</keyword>
<dbReference type="SUPFAM" id="SSF81606">
    <property type="entry name" value="PP2C-like"/>
    <property type="match status" value="1"/>
</dbReference>
<protein>
    <submittedName>
        <fullName evidence="17">SpoIIE family protein phosphatase</fullName>
    </submittedName>
</protein>
<evidence type="ECO:0000259" key="16">
    <source>
        <dbReference type="SMART" id="SM00331"/>
    </source>
</evidence>
<keyword evidence="3" id="KW-0597">Phosphoprotein</keyword>
<dbReference type="RefSeq" id="WP_395509989.1">
    <property type="nucleotide sequence ID" value="NZ_JBBDHD010000028.1"/>
</dbReference>
<gene>
    <name evidence="17" type="ORF">WDV06_13730</name>
</gene>
<dbReference type="SUPFAM" id="SSF55781">
    <property type="entry name" value="GAF domain-like"/>
    <property type="match status" value="1"/>
</dbReference>
<dbReference type="EMBL" id="JBBDHD010000028">
    <property type="protein sequence ID" value="MFH7596147.1"/>
    <property type="molecule type" value="Genomic_DNA"/>
</dbReference>
<feature type="domain" description="GAF" evidence="15">
    <location>
        <begin position="359"/>
        <end position="539"/>
    </location>
</feature>
<dbReference type="Gene3D" id="3.60.40.10">
    <property type="entry name" value="PPM-type phosphatase domain"/>
    <property type="match status" value="1"/>
</dbReference>
<evidence type="ECO:0000256" key="10">
    <source>
        <dbReference type="ARBA" id="ARBA00022989"/>
    </source>
</evidence>
<dbReference type="InterPro" id="IPR029016">
    <property type="entry name" value="GAF-like_dom_sf"/>
</dbReference>
<feature type="transmembrane region" description="Helical" evidence="14">
    <location>
        <begin position="34"/>
        <end position="59"/>
    </location>
</feature>
<evidence type="ECO:0000256" key="12">
    <source>
        <dbReference type="ARBA" id="ARBA00023136"/>
    </source>
</evidence>
<evidence type="ECO:0000256" key="11">
    <source>
        <dbReference type="ARBA" id="ARBA00023012"/>
    </source>
</evidence>
<proteinExistence type="predicted"/>
<keyword evidence="11" id="KW-0902">Two-component regulatory system</keyword>
<dbReference type="SMART" id="SM00331">
    <property type="entry name" value="PP2C_SIG"/>
    <property type="match status" value="1"/>
</dbReference>
<feature type="region of interest" description="Disordered" evidence="13">
    <location>
        <begin position="639"/>
        <end position="665"/>
    </location>
</feature>
<evidence type="ECO:0000256" key="1">
    <source>
        <dbReference type="ARBA" id="ARBA00004651"/>
    </source>
</evidence>
<dbReference type="InterPro" id="IPR036457">
    <property type="entry name" value="PPM-type-like_dom_sf"/>
</dbReference>
<dbReference type="InterPro" id="IPR029151">
    <property type="entry name" value="Sensor-like_sf"/>
</dbReference>
<sequence length="944" mass="99966">MTGRSGRHRETPSASLLARISLARARISLARDSLAGQVFSLQALIVLLLITAAAVALVFQARYDSEKDARNRSLAAAEAFAHAPGLPAALAAPNPTAELQPLADAARKASGLDFIAVMTKDGLRYTDSRPDLIGKRATGDLGRAAAGEAFTEVFRGAPSDAVRAVVPVRDAQGRVVGLVSTGIEIENVGHVVEGQLPLLIGAAAGALLLGTAGAALVSGRLRRQTRGLGAAELARMNEHHEAVLHAVREGVLIVGADHRLLLANDEARRLLDLPPDAEQRHVGDLGLDPRTAELLLSGRVATDEVHLAGDRLLAVNVRPTPPSAGRPSGSVMTLRDTTELAALSGRAEVARERLQLLYDAGVRIGTTLDVARTAEELSEVAVPRFADFVTVELLEPVLRGDEPSPVAGMHTRMRRAAMTGVRTDPPLQPVGDTIVFAVPTAPMAAALDAGQAVLAADLQAEMGWRAADPAGTRMALEYGFHSLICVPLQARGVVLGMANFWRAADTPEAFDEEDLSFAEELGARAAVSIDNARRFTREHATAVTLQRSLLPRVLPDLSAVETAFRYLPAQAGVGGDWFDVIPLPGARVALVVGDVVGHGVHAAATMGRLRTAVHNFSTLDMPPDELLGHLDELIDRIDQLESGGPDGSAGPGGRPGEEPGEGAEEQTGITGATCLYAVYDPVSGHCVMASAGHPGPALVHPDGRVEFLELPTGLPLGVGGMPFETAGLVLPEGSRLVLFTDGLLEDRDRDFDAGLELLGRTLARPGRSPEQACADVLAAMLFPAPSDDIALLIAEARRLDPHLIAEWEVPDDPSAVSRVRRAAAGQLEAWGLEELSFTAELVLSELITNAIRYGNEPIRVRLLHDRNLICEVSDASSTSPHLRYAATTDEGGRGLFLVAQYAERWGTRYTQRGKVIWAELSRASGAEPPLPLDLDLDALGDLAW</sequence>
<name>A0ABW7PCP0_9ACTN</name>
<evidence type="ECO:0000256" key="4">
    <source>
        <dbReference type="ARBA" id="ARBA00022679"/>
    </source>
</evidence>
<dbReference type="Pfam" id="PF17203">
    <property type="entry name" value="sCache_3_2"/>
    <property type="match status" value="1"/>
</dbReference>
<keyword evidence="5 14" id="KW-0812">Transmembrane</keyword>
<accession>A0ABW7PCP0</accession>
<evidence type="ECO:0000259" key="15">
    <source>
        <dbReference type="SMART" id="SM00065"/>
    </source>
</evidence>
<dbReference type="SUPFAM" id="SSF103190">
    <property type="entry name" value="Sensory domain-like"/>
    <property type="match status" value="1"/>
</dbReference>
<dbReference type="PANTHER" id="PTHR43156">
    <property type="entry name" value="STAGE II SPORULATION PROTEIN E-RELATED"/>
    <property type="match status" value="1"/>
</dbReference>
<feature type="domain" description="PPM-type phosphatase" evidence="16">
    <location>
        <begin position="560"/>
        <end position="796"/>
    </location>
</feature>
<evidence type="ECO:0000256" key="7">
    <source>
        <dbReference type="ARBA" id="ARBA00022777"/>
    </source>
</evidence>
<keyword evidence="4" id="KW-0808">Transferase</keyword>
<dbReference type="InterPro" id="IPR052016">
    <property type="entry name" value="Bact_Sigma-Reg"/>
</dbReference>
<comment type="caution">
    <text evidence="17">The sequence shown here is derived from an EMBL/GenBank/DDBJ whole genome shotgun (WGS) entry which is preliminary data.</text>
</comment>
<dbReference type="Proteomes" id="UP001610631">
    <property type="component" value="Unassembled WGS sequence"/>
</dbReference>
<dbReference type="SUPFAM" id="SSF55785">
    <property type="entry name" value="PYP-like sensor domain (PAS domain)"/>
    <property type="match status" value="1"/>
</dbReference>
<dbReference type="InterPro" id="IPR003018">
    <property type="entry name" value="GAF"/>
</dbReference>
<dbReference type="PANTHER" id="PTHR43156:SF2">
    <property type="entry name" value="STAGE II SPORULATION PROTEIN E"/>
    <property type="match status" value="1"/>
</dbReference>
<evidence type="ECO:0000256" key="3">
    <source>
        <dbReference type="ARBA" id="ARBA00022553"/>
    </source>
</evidence>
<dbReference type="Gene3D" id="3.30.565.10">
    <property type="entry name" value="Histidine kinase-like ATPase, C-terminal domain"/>
    <property type="match status" value="1"/>
</dbReference>
<comment type="subcellular location">
    <subcellularLocation>
        <location evidence="1">Cell membrane</location>
        <topology evidence="1">Multi-pass membrane protein</topology>
    </subcellularLocation>
</comment>
<keyword evidence="2" id="KW-1003">Cell membrane</keyword>
<keyword evidence="10 14" id="KW-1133">Transmembrane helix</keyword>
<dbReference type="InterPro" id="IPR036890">
    <property type="entry name" value="HATPase_C_sf"/>
</dbReference>
<dbReference type="CDD" id="cd16936">
    <property type="entry name" value="HATPase_RsbW-like"/>
    <property type="match status" value="1"/>
</dbReference>
<evidence type="ECO:0000313" key="18">
    <source>
        <dbReference type="Proteomes" id="UP001610631"/>
    </source>
</evidence>
<keyword evidence="6" id="KW-0547">Nucleotide-binding</keyword>
<keyword evidence="9" id="KW-0067">ATP-binding</keyword>
<evidence type="ECO:0000256" key="8">
    <source>
        <dbReference type="ARBA" id="ARBA00022801"/>
    </source>
</evidence>
<feature type="compositionally biased region" description="Gly residues" evidence="13">
    <location>
        <begin position="644"/>
        <end position="654"/>
    </location>
</feature>
<keyword evidence="8" id="KW-0378">Hydrolase</keyword>
<dbReference type="InterPro" id="IPR033463">
    <property type="entry name" value="sCache_3"/>
</dbReference>
<dbReference type="Pfam" id="PF13581">
    <property type="entry name" value="HATPase_c_2"/>
    <property type="match status" value="1"/>
</dbReference>
<evidence type="ECO:0000256" key="5">
    <source>
        <dbReference type="ARBA" id="ARBA00022692"/>
    </source>
</evidence>
<dbReference type="InterPro" id="IPR035965">
    <property type="entry name" value="PAS-like_dom_sf"/>
</dbReference>
<keyword evidence="12 14" id="KW-0472">Membrane</keyword>
<keyword evidence="7" id="KW-0418">Kinase</keyword>
<dbReference type="SUPFAM" id="SSF55874">
    <property type="entry name" value="ATPase domain of HSP90 chaperone/DNA topoisomerase II/histidine kinase"/>
    <property type="match status" value="1"/>
</dbReference>
<evidence type="ECO:0000313" key="17">
    <source>
        <dbReference type="EMBL" id="MFH7596147.1"/>
    </source>
</evidence>
<evidence type="ECO:0000256" key="9">
    <source>
        <dbReference type="ARBA" id="ARBA00022840"/>
    </source>
</evidence>
<reference evidence="17 18" key="1">
    <citation type="submission" date="2024-03" db="EMBL/GenBank/DDBJ databases">
        <title>Whole genome sequencing of Streptomyces racemochromogenes, to identify antimicrobial biosynthetic gene clusters.</title>
        <authorList>
            <person name="Suryawanshi P."/>
            <person name="Krishnaraj P.U."/>
            <person name="Arun Y.P."/>
            <person name="Suryawanshi M.P."/>
            <person name="Rakshit O."/>
        </authorList>
    </citation>
    <scope>NUCLEOTIDE SEQUENCE [LARGE SCALE GENOMIC DNA]</scope>
    <source>
        <strain evidence="17 18">AUDT626</strain>
    </source>
</reference>
<dbReference type="Gene3D" id="3.30.450.40">
    <property type="match status" value="1"/>
</dbReference>
<dbReference type="InterPro" id="IPR003594">
    <property type="entry name" value="HATPase_dom"/>
</dbReference>
<dbReference type="Gene3D" id="3.30.450.20">
    <property type="entry name" value="PAS domain"/>
    <property type="match status" value="2"/>
</dbReference>
<evidence type="ECO:0000256" key="14">
    <source>
        <dbReference type="SAM" id="Phobius"/>
    </source>
</evidence>
<feature type="transmembrane region" description="Helical" evidence="14">
    <location>
        <begin position="196"/>
        <end position="217"/>
    </location>
</feature>
<organism evidence="17 18">
    <name type="scientific">Streptomyces racemochromogenes</name>
    <dbReference type="NCBI Taxonomy" id="67353"/>
    <lineage>
        <taxon>Bacteria</taxon>
        <taxon>Bacillati</taxon>
        <taxon>Actinomycetota</taxon>
        <taxon>Actinomycetes</taxon>
        <taxon>Kitasatosporales</taxon>
        <taxon>Streptomycetaceae</taxon>
        <taxon>Streptomyces</taxon>
    </lineage>
</organism>